<evidence type="ECO:0000256" key="2">
    <source>
        <dbReference type="ARBA" id="ARBA00023125"/>
    </source>
</evidence>
<evidence type="ECO:0000256" key="4">
    <source>
        <dbReference type="PROSITE-ProRule" id="PRU00335"/>
    </source>
</evidence>
<evidence type="ECO:0000256" key="1">
    <source>
        <dbReference type="ARBA" id="ARBA00023015"/>
    </source>
</evidence>
<dbReference type="SUPFAM" id="SSF48498">
    <property type="entry name" value="Tetracyclin repressor-like, C-terminal domain"/>
    <property type="match status" value="1"/>
</dbReference>
<dbReference type="SUPFAM" id="SSF46689">
    <property type="entry name" value="Homeodomain-like"/>
    <property type="match status" value="1"/>
</dbReference>
<keyword evidence="2 4" id="KW-0238">DNA-binding</keyword>
<feature type="region of interest" description="Disordered" evidence="5">
    <location>
        <begin position="1"/>
        <end position="26"/>
    </location>
</feature>
<keyword evidence="1" id="KW-0805">Transcription regulation</keyword>
<dbReference type="InterPro" id="IPR036271">
    <property type="entry name" value="Tet_transcr_reg_TetR-rel_C_sf"/>
</dbReference>
<dbReference type="Proteomes" id="UP001501736">
    <property type="component" value="Unassembled WGS sequence"/>
</dbReference>
<organism evidence="7 8">
    <name type="scientific">Nesterenkonia halobia</name>
    <dbReference type="NCBI Taxonomy" id="37922"/>
    <lineage>
        <taxon>Bacteria</taxon>
        <taxon>Bacillati</taxon>
        <taxon>Actinomycetota</taxon>
        <taxon>Actinomycetes</taxon>
        <taxon>Micrococcales</taxon>
        <taxon>Micrococcaceae</taxon>
        <taxon>Nesterenkonia</taxon>
    </lineage>
</organism>
<protein>
    <submittedName>
        <fullName evidence="7">TetR/AcrR family transcriptional regulator</fullName>
    </submittedName>
</protein>
<evidence type="ECO:0000313" key="8">
    <source>
        <dbReference type="Proteomes" id="UP001501736"/>
    </source>
</evidence>
<dbReference type="Pfam" id="PF00440">
    <property type="entry name" value="TetR_N"/>
    <property type="match status" value="1"/>
</dbReference>
<dbReference type="PANTHER" id="PTHR30055:SF234">
    <property type="entry name" value="HTH-TYPE TRANSCRIPTIONAL REGULATOR BETI"/>
    <property type="match status" value="1"/>
</dbReference>
<dbReference type="InterPro" id="IPR009057">
    <property type="entry name" value="Homeodomain-like_sf"/>
</dbReference>
<dbReference type="InterPro" id="IPR025996">
    <property type="entry name" value="MT1864/Rv1816-like_C"/>
</dbReference>
<sequence>MSTAHRPTGAAAEAPRLTPRQKSRRDTEAAVLEIANRQLDAEGMQGLSLRAVARELGLVSSAVYRYVRSRDELITLLIADAYDALAETVEDALAREGDSLDVLAAAMLDWSRRAPRRWELIHGTPLTDYRAPRDRTLLPGTRVARHVVRLVDALPDDAAPLPAEEAAEHPAAQRLVADLDELGVAVSPTSALRAVTVWTGLLGMVHTLRSGLLGPGYDDVEHELMAAHVRRLIA</sequence>
<keyword evidence="8" id="KW-1185">Reference proteome</keyword>
<dbReference type="Pfam" id="PF13305">
    <property type="entry name" value="TetR_C_33"/>
    <property type="match status" value="1"/>
</dbReference>
<dbReference type="InterPro" id="IPR001647">
    <property type="entry name" value="HTH_TetR"/>
</dbReference>
<dbReference type="InterPro" id="IPR050109">
    <property type="entry name" value="HTH-type_TetR-like_transc_reg"/>
</dbReference>
<proteinExistence type="predicted"/>
<evidence type="ECO:0000313" key="7">
    <source>
        <dbReference type="EMBL" id="GAA3282806.1"/>
    </source>
</evidence>
<evidence type="ECO:0000256" key="3">
    <source>
        <dbReference type="ARBA" id="ARBA00023163"/>
    </source>
</evidence>
<comment type="caution">
    <text evidence="7">The sequence shown here is derived from an EMBL/GenBank/DDBJ whole genome shotgun (WGS) entry which is preliminary data.</text>
</comment>
<evidence type="ECO:0000259" key="6">
    <source>
        <dbReference type="PROSITE" id="PS50977"/>
    </source>
</evidence>
<name>A0ABP6RE43_9MICC</name>
<dbReference type="Gene3D" id="1.10.357.10">
    <property type="entry name" value="Tetracycline Repressor, domain 2"/>
    <property type="match status" value="1"/>
</dbReference>
<gene>
    <name evidence="7" type="ORF">GCM10020260_10490</name>
</gene>
<feature type="domain" description="HTH tetR-type" evidence="6">
    <location>
        <begin position="25"/>
        <end position="85"/>
    </location>
</feature>
<keyword evidence="3" id="KW-0804">Transcription</keyword>
<dbReference type="PROSITE" id="PS50977">
    <property type="entry name" value="HTH_TETR_2"/>
    <property type="match status" value="1"/>
</dbReference>
<reference evidence="8" key="1">
    <citation type="journal article" date="2019" name="Int. J. Syst. Evol. Microbiol.">
        <title>The Global Catalogue of Microorganisms (GCM) 10K type strain sequencing project: providing services to taxonomists for standard genome sequencing and annotation.</title>
        <authorList>
            <consortium name="The Broad Institute Genomics Platform"/>
            <consortium name="The Broad Institute Genome Sequencing Center for Infectious Disease"/>
            <person name="Wu L."/>
            <person name="Ma J."/>
        </authorList>
    </citation>
    <scope>NUCLEOTIDE SEQUENCE [LARGE SCALE GENOMIC DNA]</scope>
    <source>
        <strain evidence="8">JCM 11483</strain>
    </source>
</reference>
<accession>A0ABP6RE43</accession>
<feature type="DNA-binding region" description="H-T-H motif" evidence="4">
    <location>
        <begin position="48"/>
        <end position="67"/>
    </location>
</feature>
<dbReference type="EMBL" id="BAAAYG010000003">
    <property type="protein sequence ID" value="GAA3282806.1"/>
    <property type="molecule type" value="Genomic_DNA"/>
</dbReference>
<dbReference type="RefSeq" id="WP_344718895.1">
    <property type="nucleotide sequence ID" value="NZ_BAAAYG010000003.1"/>
</dbReference>
<evidence type="ECO:0000256" key="5">
    <source>
        <dbReference type="SAM" id="MobiDB-lite"/>
    </source>
</evidence>
<dbReference type="PANTHER" id="PTHR30055">
    <property type="entry name" value="HTH-TYPE TRANSCRIPTIONAL REGULATOR RUTR"/>
    <property type="match status" value="1"/>
</dbReference>